<keyword evidence="2" id="KW-1185">Reference proteome</keyword>
<evidence type="ECO:0000313" key="1">
    <source>
        <dbReference type="EMBL" id="BCT92736.1"/>
    </source>
</evidence>
<proteinExistence type="predicted"/>
<sequence length="124" mass="13430">MDGCAGLARRAVRLTEPLLSAISFCESRSAVPPLSFLMCGRHRLGLAHRLPESSEAFQMRGLEVGERLQPEKVGSPAAVRRGAGNYYDVLAKTSPRRDPTRHVACLFFAVAAEKRHAMGRGGAP</sequence>
<protein>
    <submittedName>
        <fullName evidence="1">Uncharacterized protein</fullName>
    </submittedName>
</protein>
<gene>
    <name evidence="1" type="ORF">LYSCAS_17600</name>
</gene>
<dbReference type="Proteomes" id="UP000681317">
    <property type="component" value="Chromosome"/>
</dbReference>
<accession>A0ABN6FVY8</accession>
<organism evidence="1 2">
    <name type="scientific">Noviluteimonas caseinilytica</name>
    <dbReference type="NCBI Taxonomy" id="2675101"/>
    <lineage>
        <taxon>Bacteria</taxon>
        <taxon>Pseudomonadati</taxon>
        <taxon>Pseudomonadota</taxon>
        <taxon>Gammaproteobacteria</taxon>
        <taxon>Lysobacterales</taxon>
        <taxon>Lysobacteraceae</taxon>
        <taxon>Noviluteimonas</taxon>
    </lineage>
</organism>
<name>A0ABN6FVY8_9GAMM</name>
<dbReference type="EMBL" id="AP024545">
    <property type="protein sequence ID" value="BCT92736.1"/>
    <property type="molecule type" value="Genomic_DNA"/>
</dbReference>
<reference evidence="1 2" key="1">
    <citation type="submission" date="2021-03" db="EMBL/GenBank/DDBJ databases">
        <title>Complete Genome Sequences of Two Lysobacter Strains Isolated from Sea Water (Lysobacter caseinilyticus) and Soil (Lysobacter helvus) in South Korea.</title>
        <authorList>
            <person name="Watanabe Y."/>
            <person name="Arakawa K."/>
        </authorList>
    </citation>
    <scope>NUCLEOTIDE SEQUENCE [LARGE SCALE GENOMIC DNA]</scope>
    <source>
        <strain evidence="1 2">KVB24</strain>
    </source>
</reference>
<evidence type="ECO:0000313" key="2">
    <source>
        <dbReference type="Proteomes" id="UP000681317"/>
    </source>
</evidence>